<dbReference type="InterPro" id="IPR018062">
    <property type="entry name" value="HTH_AraC-typ_CS"/>
</dbReference>
<dbReference type="PROSITE" id="PS01124">
    <property type="entry name" value="HTH_ARAC_FAMILY_2"/>
    <property type="match status" value="1"/>
</dbReference>
<feature type="domain" description="HTH araC/xylS-type" evidence="10">
    <location>
        <begin position="326"/>
        <end position="425"/>
    </location>
</feature>
<evidence type="ECO:0000259" key="10">
    <source>
        <dbReference type="PROSITE" id="PS01124"/>
    </source>
</evidence>
<dbReference type="Proteomes" id="UP001174205">
    <property type="component" value="Unassembled WGS sequence"/>
</dbReference>
<dbReference type="PANTHER" id="PTHR42713">
    <property type="entry name" value="HISTIDINE KINASE-RELATED"/>
    <property type="match status" value="1"/>
</dbReference>
<organism evidence="12 13">
    <name type="scientific">Paenibacillus vandeheii</name>
    <dbReference type="NCBI Taxonomy" id="3035917"/>
    <lineage>
        <taxon>Bacteria</taxon>
        <taxon>Bacillati</taxon>
        <taxon>Bacillota</taxon>
        <taxon>Bacilli</taxon>
        <taxon>Bacillales</taxon>
        <taxon>Paenibacillaceae</taxon>
        <taxon>Paenibacillus</taxon>
    </lineage>
</organism>
<dbReference type="SMART" id="SM00448">
    <property type="entry name" value="REC"/>
    <property type="match status" value="1"/>
</dbReference>
<dbReference type="InterPro" id="IPR018060">
    <property type="entry name" value="HTH_AraC"/>
</dbReference>
<dbReference type="InterPro" id="IPR011006">
    <property type="entry name" value="CheY-like_superfamily"/>
</dbReference>
<feature type="compositionally biased region" description="Polar residues" evidence="9">
    <location>
        <begin position="1"/>
        <end position="11"/>
    </location>
</feature>
<evidence type="ECO:0000256" key="9">
    <source>
        <dbReference type="SAM" id="MobiDB-lite"/>
    </source>
</evidence>
<reference evidence="12" key="1">
    <citation type="submission" date="2023-03" db="EMBL/GenBank/DDBJ databases">
        <title>MT1 and MT2 Draft Genomes of Novel Species.</title>
        <authorList>
            <person name="Venkateswaran K."/>
        </authorList>
    </citation>
    <scope>NUCLEOTIDE SEQUENCE</scope>
    <source>
        <strain evidence="12">F6_3S_P_1C</strain>
    </source>
</reference>
<feature type="compositionally biased region" description="Polar residues" evidence="9">
    <location>
        <begin position="430"/>
        <end position="444"/>
    </location>
</feature>
<dbReference type="InterPro" id="IPR020449">
    <property type="entry name" value="Tscrpt_reg_AraC-type_HTH"/>
</dbReference>
<evidence type="ECO:0000256" key="5">
    <source>
        <dbReference type="ARBA" id="ARBA00023015"/>
    </source>
</evidence>
<dbReference type="Gene3D" id="1.10.10.60">
    <property type="entry name" value="Homeodomain-like"/>
    <property type="match status" value="2"/>
</dbReference>
<comment type="caution">
    <text evidence="12">The sequence shown here is derived from an EMBL/GenBank/DDBJ whole genome shotgun (WGS) entry which is preliminary data.</text>
</comment>
<keyword evidence="2" id="KW-0963">Cytoplasm</keyword>
<dbReference type="InterPro" id="IPR001789">
    <property type="entry name" value="Sig_transdc_resp-reg_receiver"/>
</dbReference>
<feature type="modified residue" description="4-aspartylphosphate" evidence="8">
    <location>
        <position position="85"/>
    </location>
</feature>
<gene>
    <name evidence="12" type="ORF">P5G61_25825</name>
</gene>
<proteinExistence type="predicted"/>
<dbReference type="SUPFAM" id="SSF46689">
    <property type="entry name" value="Homeodomain-like"/>
    <property type="match status" value="1"/>
</dbReference>
<dbReference type="SUPFAM" id="SSF52172">
    <property type="entry name" value="CheY-like"/>
    <property type="match status" value="1"/>
</dbReference>
<evidence type="ECO:0000313" key="12">
    <source>
        <dbReference type="EMBL" id="MDN4604672.1"/>
    </source>
</evidence>
<evidence type="ECO:0000256" key="8">
    <source>
        <dbReference type="PROSITE-ProRule" id="PRU00169"/>
    </source>
</evidence>
<evidence type="ECO:0000256" key="7">
    <source>
        <dbReference type="ARBA" id="ARBA00023163"/>
    </source>
</evidence>
<dbReference type="Pfam" id="PF00072">
    <property type="entry name" value="Response_reg"/>
    <property type="match status" value="1"/>
</dbReference>
<evidence type="ECO:0000256" key="2">
    <source>
        <dbReference type="ARBA" id="ARBA00022490"/>
    </source>
</evidence>
<keyword evidence="13" id="KW-1185">Reference proteome</keyword>
<dbReference type="EMBL" id="JAROCD010000015">
    <property type="protein sequence ID" value="MDN4604672.1"/>
    <property type="molecule type" value="Genomic_DNA"/>
</dbReference>
<dbReference type="Pfam" id="PF12833">
    <property type="entry name" value="HTH_18"/>
    <property type="match status" value="1"/>
</dbReference>
<dbReference type="InterPro" id="IPR051552">
    <property type="entry name" value="HptR"/>
</dbReference>
<evidence type="ECO:0000256" key="1">
    <source>
        <dbReference type="ARBA" id="ARBA00004496"/>
    </source>
</evidence>
<keyword evidence="3 8" id="KW-0597">Phosphoprotein</keyword>
<keyword evidence="5" id="KW-0805">Transcription regulation</keyword>
<dbReference type="CDD" id="cd17536">
    <property type="entry name" value="REC_YesN-like"/>
    <property type="match status" value="1"/>
</dbReference>
<dbReference type="InterPro" id="IPR009057">
    <property type="entry name" value="Homeodomain-like_sf"/>
</dbReference>
<evidence type="ECO:0000256" key="4">
    <source>
        <dbReference type="ARBA" id="ARBA00023012"/>
    </source>
</evidence>
<keyword evidence="6" id="KW-0238">DNA-binding</keyword>
<name>A0ABT8JI95_9BACL</name>
<dbReference type="Gene3D" id="3.40.50.2300">
    <property type="match status" value="1"/>
</dbReference>
<evidence type="ECO:0000259" key="11">
    <source>
        <dbReference type="PROSITE" id="PS50110"/>
    </source>
</evidence>
<keyword evidence="4" id="KW-0902">Two-component regulatory system</keyword>
<dbReference type="RefSeq" id="WP_301249079.1">
    <property type="nucleotide sequence ID" value="NZ_JAROCD010000015.1"/>
</dbReference>
<protein>
    <submittedName>
        <fullName evidence="12">Response regulator</fullName>
    </submittedName>
</protein>
<dbReference type="PRINTS" id="PR00032">
    <property type="entry name" value="HTHARAC"/>
</dbReference>
<feature type="region of interest" description="Disordered" evidence="9">
    <location>
        <begin position="1"/>
        <end position="20"/>
    </location>
</feature>
<feature type="region of interest" description="Disordered" evidence="9">
    <location>
        <begin position="422"/>
        <end position="444"/>
    </location>
</feature>
<sequence>MKKFISTTTNTAEDKRSAPLTATENRHAEKLYQVLIADDEPIIREGIRDSIDWMALGMEVAGEAEDGEEALELAASLNVDIVLVDMNMPFLNGIELIRRLQDDCPNCRCLIISGHDEFAYAQEAVRLGVEDYILKPVQAEQLYAALARLRQHMDEEHMRTTYVQQAADQIERNIPLLRQRFCLDWLEGSVRGTELTGQLAFLRLPPAPPVQIGIVRWPAAEARQTVMHESDRQLFLFAAENIVDELLGQLPHVLFREVNGLIGICLWQKAPEGIESTMEQKISSCLNIAVHAYMEQHAGTLEEAPDTYRRCREKVFGEARLSPLVRRARQLIQENYADRELTLESLAVRLNVSAVYLGRVLKKELNDSFVTLVTHARIRKAVQLLDATAWSIHDIAEQVGYDTQHYFSTAFKKTMGMSPVQYRKSGGTGSSNDTANQSWEKTER</sequence>
<dbReference type="PROSITE" id="PS50110">
    <property type="entry name" value="RESPONSE_REGULATORY"/>
    <property type="match status" value="1"/>
</dbReference>
<keyword evidence="7" id="KW-0804">Transcription</keyword>
<dbReference type="SMART" id="SM00342">
    <property type="entry name" value="HTH_ARAC"/>
    <property type="match status" value="1"/>
</dbReference>
<comment type="subcellular location">
    <subcellularLocation>
        <location evidence="1">Cytoplasm</location>
    </subcellularLocation>
</comment>
<accession>A0ABT8JI95</accession>
<evidence type="ECO:0000256" key="6">
    <source>
        <dbReference type="ARBA" id="ARBA00023125"/>
    </source>
</evidence>
<dbReference type="PANTHER" id="PTHR42713:SF3">
    <property type="entry name" value="TRANSCRIPTIONAL REGULATORY PROTEIN HPTR"/>
    <property type="match status" value="1"/>
</dbReference>
<evidence type="ECO:0000313" key="13">
    <source>
        <dbReference type="Proteomes" id="UP001174205"/>
    </source>
</evidence>
<feature type="domain" description="Response regulatory" evidence="11">
    <location>
        <begin position="33"/>
        <end position="150"/>
    </location>
</feature>
<dbReference type="PROSITE" id="PS00041">
    <property type="entry name" value="HTH_ARAC_FAMILY_1"/>
    <property type="match status" value="1"/>
</dbReference>
<evidence type="ECO:0000256" key="3">
    <source>
        <dbReference type="ARBA" id="ARBA00022553"/>
    </source>
</evidence>